<gene>
    <name evidence="1" type="ORF">QFC19_005168</name>
</gene>
<accession>A0ACC2VPP7</accession>
<reference evidence="1" key="1">
    <citation type="submission" date="2023-04" db="EMBL/GenBank/DDBJ databases">
        <title>Draft Genome sequencing of Naganishia species isolated from polar environments using Oxford Nanopore Technology.</title>
        <authorList>
            <person name="Leo P."/>
            <person name="Venkateswaran K."/>
        </authorList>
    </citation>
    <scope>NUCLEOTIDE SEQUENCE</scope>
    <source>
        <strain evidence="1">MNA-CCFEE 5261</strain>
    </source>
</reference>
<proteinExistence type="predicted"/>
<comment type="caution">
    <text evidence="1">The sequence shown here is derived from an EMBL/GenBank/DDBJ whole genome shotgun (WGS) entry which is preliminary data.</text>
</comment>
<dbReference type="EMBL" id="JASBWR010000058">
    <property type="protein sequence ID" value="KAJ9101395.1"/>
    <property type="molecule type" value="Genomic_DNA"/>
</dbReference>
<sequence>MIILARLSSAIKNVFVNEKVASDLKEGLQAQLELMEMRPQIVERYQEILQSHSKILYRALNNNRPAITNPILRLMLNIVTFQSSLATVLIDNFDLNLTVLPNLLVPPKGQDGPISQSHDHLNTRHNFIRFWIALTTSVPSHIRKDLLVNKPKIMNNLWKFMAGSDSIGTLLIIIEWIESAILKEASFKRSTKCKILNENFMFKLQLLFNRLQDATFTSQFIQFVKSFTSSSEGLLFPNNQCLLTTNYGTPLNVNGKSFKVHNKLLFTFLTTLKPCETFQQLAIVTEFLTKCPELIAPYLNWCVQTGGGYHDPSLTSWWIGRSLLFTEILKIKLPVESSNSGVLDISLLFECLCPAPLSKASFLKGIESKIDLCLQISRQLLLLVLSAVKSLQHHLTNVQKSTLCELVFDMLPEVEQIGQALKNDSQAKQDKLRQLTALKIVQLYEELYPLSIARPSGFSLVSKVTHSNITAMVLERDVSEFTPYDLVCFNKLLEIQSYEQNEQELKWWSATDGRNSLFTTLIRLTVAVPPSSRARIQERILKFTETSLIFKKELLASPIASLVRLCNKINEKQVYTLMDLSLGYATKTPYKYLDMSHQEFGDVSPFIVALFEQYKFNRSKSVLEWLQVLSRELLIIGEPEDGLVKMWNKFIPEENIKEISLVHVKHNEDSFADFIMGKTVKELRKDKSLSQRVVFTSTDFAALWYFMKTANITSSENEVFADLASKAAQYMAYNVPSNKSLEAYIFKRPFWGSLSLSMEDLSSGLSVDTAFSSELLNEIYSSVYDVIDDTKRSQLQDTEYVKFILDCFHNSSDMAIASQEFLCKFSWILSSKAVLSLMDENVGKGVLKHLFELAIHRRLSLSVGSLIRVLESSELELSVLKIAMSYGLIQLDEQNLKKVVGTIIRSKFNIPLLKVLIDNQNNKQTLTEIILADKSQFLGTASSISIAAAISGSFNVEKVREEVGDDLSSFILEVVQYIYAFLESLENSEEHWQECLQVLSCGLQLGIADATESFDLVVRVIKKNSSSLAFNCQFVTFLQEAVKVDNLVPRAIPWIQGILLVVTKRFAELTKQNQSFDELIDSLIKLLSSLNSGLWSQISGRILDTQLEVILQHSQWILNELYLEYVCSIICCAKHSEIDASKFLQIFINNEANILTTNLGSASIRSYSGLIIFLLYFKNSKQAARSLQNNLICYYSGSLRPEDILLKQVLQDIEAKVNLSWVNDVARWDVAEELSESDLSLVTEEPLIKNSKDSLLVTISKNTINNTIRGGAVSDIETPAALSKIIQKQKVQTSDFLKEIKSFFTTKEIRLNGPSSYDPQFIAMVTLCHSELISLSTNENGDDVPVFNVRNIIETGILEILVQNIGNSAVLESVTRTIGGIAKSDAGFETYKDKVIFKVYLNIILNTIIKKVEIPNLVWNLYGALIPILRNPGHFMYDRACRFVLSNPSLRAHDIPMYHGITKSQAIEGAVAGENYYKEISWLLEALTSGICSEDLRLIGNQGVLEWALDILNSPYTPPKTFSEILKFIYKIQSLDMGNDLLITKFGALGYIEQKQSDTKRWKNNVASAQFELNYKQLLLRFGTSQATKRTKEWTGGDNYVKRLCNRA</sequence>
<organism evidence="1 2">
    <name type="scientific">Naganishia cerealis</name>
    <dbReference type="NCBI Taxonomy" id="610337"/>
    <lineage>
        <taxon>Eukaryota</taxon>
        <taxon>Fungi</taxon>
        <taxon>Dikarya</taxon>
        <taxon>Basidiomycota</taxon>
        <taxon>Agaricomycotina</taxon>
        <taxon>Tremellomycetes</taxon>
        <taxon>Filobasidiales</taxon>
        <taxon>Filobasidiaceae</taxon>
        <taxon>Naganishia</taxon>
    </lineage>
</organism>
<keyword evidence="2" id="KW-1185">Reference proteome</keyword>
<name>A0ACC2VPP7_9TREE</name>
<evidence type="ECO:0000313" key="1">
    <source>
        <dbReference type="EMBL" id="KAJ9101395.1"/>
    </source>
</evidence>
<dbReference type="Proteomes" id="UP001241377">
    <property type="component" value="Unassembled WGS sequence"/>
</dbReference>
<protein>
    <submittedName>
        <fullName evidence="1">Uncharacterized protein</fullName>
    </submittedName>
</protein>
<evidence type="ECO:0000313" key="2">
    <source>
        <dbReference type="Proteomes" id="UP001241377"/>
    </source>
</evidence>